<reference evidence="6 7" key="1">
    <citation type="submission" date="2018-08" db="EMBL/GenBank/DDBJ databases">
        <title>Chitinophagaceae sp. K23C18032701, a novel bacterium isolated from forest soil.</title>
        <authorList>
            <person name="Wang C."/>
        </authorList>
    </citation>
    <scope>NUCLEOTIDE SEQUENCE [LARGE SCALE GENOMIC DNA]</scope>
    <source>
        <strain evidence="6 7">K23C18032701</strain>
    </source>
</reference>
<dbReference type="InterPro" id="IPR009056">
    <property type="entry name" value="Cyt_c-like_dom"/>
</dbReference>
<evidence type="ECO:0000259" key="5">
    <source>
        <dbReference type="PROSITE" id="PS51007"/>
    </source>
</evidence>
<accession>A0A3E1NMA5</accession>
<dbReference type="GO" id="GO:0020037">
    <property type="term" value="F:heme binding"/>
    <property type="evidence" value="ECO:0007669"/>
    <property type="project" value="InterPro"/>
</dbReference>
<sequence>MHRFFNGCKPGRCHCFTITFFTNYKTGSMKRVLVTAGVAACALAWLVTGCAKTNETELKNEGNGGDTTIVTCDTVNSKYSTAVQPILQANCYSCHANGNVNGGVTLGSYANVKQQATNGNLIGVITHASGYPAMPEGAPKLSDCDINKIRSWIANGAQDN</sequence>
<dbReference type="AlphaFoldDB" id="A0A3E1NMA5"/>
<keyword evidence="7" id="KW-1185">Reference proteome</keyword>
<dbReference type="PROSITE" id="PS51007">
    <property type="entry name" value="CYTC"/>
    <property type="match status" value="1"/>
</dbReference>
<keyword evidence="2 4" id="KW-0479">Metal-binding</keyword>
<feature type="domain" description="Cytochrome c" evidence="5">
    <location>
        <begin position="78"/>
        <end position="157"/>
    </location>
</feature>
<dbReference type="GO" id="GO:0009055">
    <property type="term" value="F:electron transfer activity"/>
    <property type="evidence" value="ECO:0007669"/>
    <property type="project" value="InterPro"/>
</dbReference>
<proteinExistence type="predicted"/>
<keyword evidence="3 4" id="KW-0408">Iron</keyword>
<evidence type="ECO:0000313" key="6">
    <source>
        <dbReference type="EMBL" id="RFM29042.1"/>
    </source>
</evidence>
<dbReference type="Pfam" id="PF13442">
    <property type="entry name" value="Cytochrome_CBB3"/>
    <property type="match status" value="1"/>
</dbReference>
<evidence type="ECO:0000256" key="2">
    <source>
        <dbReference type="ARBA" id="ARBA00022723"/>
    </source>
</evidence>
<dbReference type="Gene3D" id="1.10.760.10">
    <property type="entry name" value="Cytochrome c-like domain"/>
    <property type="match status" value="1"/>
</dbReference>
<organism evidence="6 7">
    <name type="scientific">Deminuibacter soli</name>
    <dbReference type="NCBI Taxonomy" id="2291815"/>
    <lineage>
        <taxon>Bacteria</taxon>
        <taxon>Pseudomonadati</taxon>
        <taxon>Bacteroidota</taxon>
        <taxon>Chitinophagia</taxon>
        <taxon>Chitinophagales</taxon>
        <taxon>Chitinophagaceae</taxon>
        <taxon>Deminuibacter</taxon>
    </lineage>
</organism>
<keyword evidence="1 4" id="KW-0349">Heme</keyword>
<name>A0A3E1NMA5_9BACT</name>
<protein>
    <submittedName>
        <fullName evidence="6">Cytochrome c</fullName>
    </submittedName>
</protein>
<dbReference type="Proteomes" id="UP000261284">
    <property type="component" value="Unassembled WGS sequence"/>
</dbReference>
<dbReference type="SUPFAM" id="SSF46626">
    <property type="entry name" value="Cytochrome c"/>
    <property type="match status" value="1"/>
</dbReference>
<evidence type="ECO:0000256" key="3">
    <source>
        <dbReference type="ARBA" id="ARBA00023004"/>
    </source>
</evidence>
<evidence type="ECO:0000256" key="4">
    <source>
        <dbReference type="PROSITE-ProRule" id="PRU00433"/>
    </source>
</evidence>
<evidence type="ECO:0000313" key="7">
    <source>
        <dbReference type="Proteomes" id="UP000261284"/>
    </source>
</evidence>
<gene>
    <name evidence="6" type="ORF">DXN05_09780</name>
</gene>
<dbReference type="EMBL" id="QTJU01000002">
    <property type="protein sequence ID" value="RFM29042.1"/>
    <property type="molecule type" value="Genomic_DNA"/>
</dbReference>
<dbReference type="InterPro" id="IPR036909">
    <property type="entry name" value="Cyt_c-like_dom_sf"/>
</dbReference>
<dbReference type="GO" id="GO:0046872">
    <property type="term" value="F:metal ion binding"/>
    <property type="evidence" value="ECO:0007669"/>
    <property type="project" value="UniProtKB-KW"/>
</dbReference>
<evidence type="ECO:0000256" key="1">
    <source>
        <dbReference type="ARBA" id="ARBA00022617"/>
    </source>
</evidence>
<comment type="caution">
    <text evidence="6">The sequence shown here is derived from an EMBL/GenBank/DDBJ whole genome shotgun (WGS) entry which is preliminary data.</text>
</comment>